<dbReference type="GO" id="GO:0016779">
    <property type="term" value="F:nucleotidyltransferase activity"/>
    <property type="evidence" value="ECO:0007669"/>
    <property type="project" value="UniProtKB-KW"/>
</dbReference>
<keyword evidence="5" id="KW-1185">Reference proteome</keyword>
<dbReference type="Gene3D" id="3.90.550.10">
    <property type="entry name" value="Spore Coat Polysaccharide Biosynthesis Protein SpsA, Chain A"/>
    <property type="match status" value="1"/>
</dbReference>
<protein>
    <submittedName>
        <fullName evidence="4">Molybdenum cofactor guanylyltransferase</fullName>
    </submittedName>
</protein>
<feature type="region of interest" description="Disordered" evidence="2">
    <location>
        <begin position="115"/>
        <end position="171"/>
    </location>
</feature>
<gene>
    <name evidence="4" type="ORF">D5H75_04695</name>
</gene>
<comment type="caution">
    <text evidence="4">The sequence shown here is derived from an EMBL/GenBank/DDBJ whole genome shotgun (WGS) entry which is preliminary data.</text>
</comment>
<evidence type="ECO:0000256" key="2">
    <source>
        <dbReference type="SAM" id="MobiDB-lite"/>
    </source>
</evidence>
<dbReference type="Pfam" id="PF12804">
    <property type="entry name" value="NTP_transf_3"/>
    <property type="match status" value="1"/>
</dbReference>
<dbReference type="RefSeq" id="WP_119925033.1">
    <property type="nucleotide sequence ID" value="NZ_QZEY01000001.1"/>
</dbReference>
<keyword evidence="4" id="KW-0548">Nucleotidyltransferase</keyword>
<accession>A0A3A4BAU7</accession>
<evidence type="ECO:0000313" key="4">
    <source>
        <dbReference type="EMBL" id="RJL36059.1"/>
    </source>
</evidence>
<evidence type="ECO:0000259" key="3">
    <source>
        <dbReference type="Pfam" id="PF12804"/>
    </source>
</evidence>
<name>A0A3A4BAU7_9ACTN</name>
<dbReference type="OrthoDB" id="4735656at2"/>
<dbReference type="Proteomes" id="UP000265768">
    <property type="component" value="Unassembled WGS sequence"/>
</dbReference>
<dbReference type="InterPro" id="IPR029044">
    <property type="entry name" value="Nucleotide-diphossugar_trans"/>
</dbReference>
<dbReference type="AlphaFoldDB" id="A0A3A4BAU7"/>
<dbReference type="PANTHER" id="PTHR19136:SF81">
    <property type="entry name" value="MOLYBDENUM COFACTOR GUANYLYLTRANSFERASE"/>
    <property type="match status" value="1"/>
</dbReference>
<dbReference type="SUPFAM" id="SSF53448">
    <property type="entry name" value="Nucleotide-diphospho-sugar transferases"/>
    <property type="match status" value="1"/>
</dbReference>
<sequence length="244" mass="24980">MTYGTAYDAVVLAGGSARRLGGVDKPGLAVGGRTLLRRVVDAAGDAGRAIVVGPEREGLPGVLFTRERPPGGGPVPALRAGLDLCEADHVLLLAADLPFLAADHVALLRAAAAGEPPAEPHAPGAEAHAPGGEPYAPGGEPYAPGGEPYALGGEPRDAGDRGAGPYAAGRGGPRGVVAVDGSGREQWLLSWWRTGPLREALAGYHGTSLRGLFRPLGPVRVRLPDEACFDCDTIDDLNSARERA</sequence>
<dbReference type="InterPro" id="IPR025877">
    <property type="entry name" value="MobA-like_NTP_Trfase"/>
</dbReference>
<feature type="domain" description="MobA-like NTP transferase" evidence="3">
    <location>
        <begin position="9"/>
        <end position="116"/>
    </location>
</feature>
<dbReference type="EMBL" id="QZEY01000001">
    <property type="protein sequence ID" value="RJL36059.1"/>
    <property type="molecule type" value="Genomic_DNA"/>
</dbReference>
<evidence type="ECO:0000313" key="5">
    <source>
        <dbReference type="Proteomes" id="UP000265768"/>
    </source>
</evidence>
<reference evidence="4 5" key="1">
    <citation type="submission" date="2018-09" db="EMBL/GenBank/DDBJ databases">
        <title>YIM 75507 draft genome.</title>
        <authorList>
            <person name="Tang S."/>
            <person name="Feng Y."/>
        </authorList>
    </citation>
    <scope>NUCLEOTIDE SEQUENCE [LARGE SCALE GENOMIC DNA]</scope>
    <source>
        <strain evidence="4 5">YIM 75507</strain>
    </source>
</reference>
<feature type="compositionally biased region" description="Low complexity" evidence="2">
    <location>
        <begin position="115"/>
        <end position="150"/>
    </location>
</feature>
<dbReference type="PANTHER" id="PTHR19136">
    <property type="entry name" value="MOLYBDENUM COFACTOR GUANYLYLTRANSFERASE"/>
    <property type="match status" value="1"/>
</dbReference>
<proteinExistence type="predicted"/>
<keyword evidence="1 4" id="KW-0808">Transferase</keyword>
<evidence type="ECO:0000256" key="1">
    <source>
        <dbReference type="ARBA" id="ARBA00022679"/>
    </source>
</evidence>
<organism evidence="4 5">
    <name type="scientific">Bailinhaonella thermotolerans</name>
    <dbReference type="NCBI Taxonomy" id="1070861"/>
    <lineage>
        <taxon>Bacteria</taxon>
        <taxon>Bacillati</taxon>
        <taxon>Actinomycetota</taxon>
        <taxon>Actinomycetes</taxon>
        <taxon>Streptosporangiales</taxon>
        <taxon>Streptosporangiaceae</taxon>
        <taxon>Bailinhaonella</taxon>
    </lineage>
</organism>